<reference evidence="3" key="1">
    <citation type="journal article" date="2021" name="Nat. Microbiol.">
        <title>Cocultivation of an ultrasmall environmental parasitic bacterium with lytic ability against bacteria associated with wastewater foams.</title>
        <authorList>
            <person name="Batinovic S."/>
            <person name="Rose J.J.A."/>
            <person name="Ratcliffe J."/>
            <person name="Seviour R.J."/>
            <person name="Petrovski S."/>
        </authorList>
    </citation>
    <scope>NUCLEOTIDE SEQUENCE</scope>
    <source>
        <strain evidence="3">JR1</strain>
    </source>
</reference>
<keyword evidence="2" id="KW-1133">Transmembrane helix</keyword>
<dbReference type="AlphaFoldDB" id="A0A857MMN2"/>
<feature type="region of interest" description="Disordered" evidence="1">
    <location>
        <begin position="584"/>
        <end position="604"/>
    </location>
</feature>
<sequence length="1114" mass="119071">MSINSALRKIDIPLIGIFAILVLSVSSIAAMWSTSPAAAKQPGPPYSTPMSVRDDGCYSTLGSVSNITSILGGASFGLVNAIVNVPVYDWDQTPDLAFTAQDTALGFGSEGLRGQMGGRVVGYAQDFDFKVTPIPNLMWMGRYFATQLPYDIAQIQSIASGTPNAYQLANPTYGTAGNPYIANPFIYQQGAIIYPNGIPRFQIITGPLTDPGGANNWLQSLNPALMLTNLQQMFGASNTILSQNSGIIDQVKTGNLNQIVGNLNASATNVIGAAARTLVDMPPLSAATVQYNVNGDAANDNCYEALTGSKKVPTYAFSVLDTAIPVTIPGWLYTPITLLDGKGFSSSGMTLYPPGSVNGKDLLDCYGRGTQPIVTGSGKWKLRDFTIGYGGGTGAALPFGWIGGFASYAINVAIANAIVAAGLAADAAAPGSGSSVATVALSLPSIETAFETYTSGMVFAFTLPTTKNMLTGKITKRAINRLPSKLSNRVVDYDKSKEFSVNVRHLIGSDGTNHALSQNGKQFNPDLYAVLKKPYELTPVFEIDNTSDARRDKLDGTTVKVHIDNKKTGFETGQTTIHDNNNVYRQSSRDKGGPTYDDNEGGSNRAFTKASVYRIVMKPGVIPNAIDIDKIASGTKTAYTGATLGASTDSCAFLRQKLAVGDTDTGSSTRANVSRLTNGNANNGRPEFTADSVQCDYAKRADGSQVRDVEVRMGSNDALQSLYDIDEKIPAETEPGTKYCYAVYYDSYGNDIKSNGEEWWGQVYNPLTQRGAINYNPNYSAETDKRYLSKAKCIISGYKPSMQVRGGDLMVNGGVYTGTNTKEFLASGATPKEQRTYGSWVEYGVISSGPVVNLGSGGIYRTGLTPSLEELGFLTFANNRNSSNRHDYGNYAEQVDDGFARVTRQFTSMSGQASTQVETATAVNLSDLQSGVYRLRPNATVDITTNGELPANRSIILLAQQGTIVNIASDIRIPLQYSSIGDISQVVLAPISDATGYAINVNYNVSQVDSWLINPKGSINTCRTTEPTASVENIPRSTGRCDNTLTVNGPVSADLLLLRRNGGKDQGDETTIAQSIPGENFNLRPDAYLWAGNYVDSAGKKYVTTNAVDLPPRY</sequence>
<feature type="transmembrane region" description="Helical" evidence="2">
    <location>
        <begin position="12"/>
        <end position="32"/>
    </location>
</feature>
<keyword evidence="4" id="KW-1185">Reference proteome</keyword>
<keyword evidence="2" id="KW-0812">Transmembrane</keyword>
<feature type="region of interest" description="Disordered" evidence="1">
    <location>
        <begin position="664"/>
        <end position="688"/>
    </location>
</feature>
<dbReference type="EMBL" id="CP045921">
    <property type="protein sequence ID" value="QHN42421.1"/>
    <property type="molecule type" value="Genomic_DNA"/>
</dbReference>
<dbReference type="RefSeq" id="WP_260763737.1">
    <property type="nucleotide sequence ID" value="NZ_CP045921.1"/>
</dbReference>
<evidence type="ECO:0000313" key="3">
    <source>
        <dbReference type="EMBL" id="QHN42421.1"/>
    </source>
</evidence>
<gene>
    <name evidence="3" type="ORF">GII36_00915</name>
</gene>
<name>A0A857MMN2_9BACT</name>
<evidence type="ECO:0000256" key="1">
    <source>
        <dbReference type="SAM" id="MobiDB-lite"/>
    </source>
</evidence>
<evidence type="ECO:0000313" key="4">
    <source>
        <dbReference type="Proteomes" id="UP001059824"/>
    </source>
</evidence>
<accession>A0A857MMN2</accession>
<evidence type="ECO:0000256" key="2">
    <source>
        <dbReference type="SAM" id="Phobius"/>
    </source>
</evidence>
<feature type="compositionally biased region" description="Polar residues" evidence="1">
    <location>
        <begin position="664"/>
        <end position="683"/>
    </location>
</feature>
<protein>
    <submittedName>
        <fullName evidence="3">Uncharacterized protein</fullName>
    </submittedName>
</protein>
<organism evidence="3 4">
    <name type="scientific">Candidatus Mycosynbacter amalyticus</name>
    <dbReference type="NCBI Taxonomy" id="2665156"/>
    <lineage>
        <taxon>Bacteria</taxon>
        <taxon>Candidatus Saccharimonadota</taxon>
        <taxon>Candidatus Saccharimonadota incertae sedis</taxon>
        <taxon>Candidatus Mycosynbacter</taxon>
    </lineage>
</organism>
<proteinExistence type="predicted"/>
<dbReference type="KEGG" id="mama:GII36_00915"/>
<dbReference type="Proteomes" id="UP001059824">
    <property type="component" value="Chromosome"/>
</dbReference>
<keyword evidence="2" id="KW-0472">Membrane</keyword>